<evidence type="ECO:0000313" key="1">
    <source>
        <dbReference type="EMBL" id="AIJ56790.1"/>
    </source>
</evidence>
<gene>
    <name evidence="1" type="ORF">SBORM_0104</name>
</gene>
<organism evidence="1">
    <name type="scientific">Sclerotinia borealis</name>
    <dbReference type="NCBI Taxonomy" id="77105"/>
    <lineage>
        <taxon>Eukaryota</taxon>
        <taxon>Fungi</taxon>
        <taxon>Dikarya</taxon>
        <taxon>Ascomycota</taxon>
        <taxon>Pezizomycotina</taxon>
        <taxon>Leotiomycetes</taxon>
        <taxon>Helotiales</taxon>
        <taxon>Sclerotiniaceae</taxon>
        <taxon>Sclerotinia</taxon>
    </lineage>
</organism>
<dbReference type="AlphaFoldDB" id="A0A088CRT5"/>
<sequence length="124" mass="14161">MKDTTSFCLLRCDLPSLSLREGGGGSINKSALSCPKLVRSFSSSHSLLSYPKDNHNTKHNLNNCNSLLSKILSFWDKIFTFKNLVKVIMIFCVGFASRWFTNEFWDVNLSTNYLHSVSISFFFF</sequence>
<keyword evidence="1" id="KW-0496">Mitochondrion</keyword>
<dbReference type="GeneID" id="20497958"/>
<proteinExistence type="predicted"/>
<accession>A0A088CRT5</accession>
<name>A0A088CRT5_9HELO</name>
<dbReference type="EMBL" id="KJ434027">
    <property type="protein sequence ID" value="AIJ56790.1"/>
    <property type="molecule type" value="Genomic_DNA"/>
</dbReference>
<protein>
    <submittedName>
        <fullName evidence="1">Uncharacterized protein</fullName>
    </submittedName>
</protein>
<dbReference type="RefSeq" id="YP_009072322.1">
    <property type="nucleotide sequence ID" value="NC_025200.1"/>
</dbReference>
<reference evidence="1" key="1">
    <citation type="journal article" date="2014" name="PLoS ONE">
        <title>The 203 kbp Mitochondrial Genome of the Phytopathogenic Fungus Sclerotinia borealis Reveals Multiple Invasions of Introns and Genomic Duplications.</title>
        <authorList>
            <person name="Mardanov A.V."/>
            <person name="Beletsky A.V."/>
            <person name="Kadnikov V.V."/>
            <person name="Ignatov A.N."/>
            <person name="Ravin N.V."/>
        </authorList>
    </citation>
    <scope>NUCLEOTIDE SEQUENCE</scope>
    <source>
        <strain evidence="1">F-4128</strain>
    </source>
</reference>
<geneLocation type="mitochondrion" evidence="1"/>